<dbReference type="RefSeq" id="WP_147099492.1">
    <property type="nucleotide sequence ID" value="NZ_VOOS01000002.1"/>
</dbReference>
<dbReference type="AlphaFoldDB" id="A0A5C6RUQ2"/>
<accession>A0A5C6RUQ2</accession>
<dbReference type="SMART" id="SM00855">
    <property type="entry name" value="PGAM"/>
    <property type="match status" value="1"/>
</dbReference>
<gene>
    <name evidence="1" type="ORF">FRY74_05720</name>
</gene>
<dbReference type="OrthoDB" id="9810154at2"/>
<evidence type="ECO:0000313" key="2">
    <source>
        <dbReference type="Proteomes" id="UP000321721"/>
    </source>
</evidence>
<dbReference type="PANTHER" id="PTHR47623:SF1">
    <property type="entry name" value="OS09G0287300 PROTEIN"/>
    <property type="match status" value="1"/>
</dbReference>
<dbReference type="EMBL" id="VOOS01000002">
    <property type="protein sequence ID" value="TXB66068.1"/>
    <property type="molecule type" value="Genomic_DNA"/>
</dbReference>
<evidence type="ECO:0000313" key="1">
    <source>
        <dbReference type="EMBL" id="TXB66068.1"/>
    </source>
</evidence>
<organism evidence="1 2">
    <name type="scientific">Vicingus serpentipes</name>
    <dbReference type="NCBI Taxonomy" id="1926625"/>
    <lineage>
        <taxon>Bacteria</taxon>
        <taxon>Pseudomonadati</taxon>
        <taxon>Bacteroidota</taxon>
        <taxon>Flavobacteriia</taxon>
        <taxon>Flavobacteriales</taxon>
        <taxon>Vicingaceae</taxon>
        <taxon>Vicingus</taxon>
    </lineage>
</organism>
<reference evidence="1 2" key="1">
    <citation type="submission" date="2019-08" db="EMBL/GenBank/DDBJ databases">
        <title>Genome of Vicingus serpentipes NCIMB 15042.</title>
        <authorList>
            <person name="Bowman J.P."/>
        </authorList>
    </citation>
    <scope>NUCLEOTIDE SEQUENCE [LARGE SCALE GENOMIC DNA]</scope>
    <source>
        <strain evidence="1 2">NCIMB 15042</strain>
    </source>
</reference>
<keyword evidence="2" id="KW-1185">Reference proteome</keyword>
<dbReference type="Proteomes" id="UP000321721">
    <property type="component" value="Unassembled WGS sequence"/>
</dbReference>
<protein>
    <submittedName>
        <fullName evidence="1">Histidine phosphatase family protein</fullName>
    </submittedName>
</protein>
<proteinExistence type="predicted"/>
<comment type="caution">
    <text evidence="1">The sequence shown here is derived from an EMBL/GenBank/DDBJ whole genome shotgun (WGS) entry which is preliminary data.</text>
</comment>
<dbReference type="InterPro" id="IPR029033">
    <property type="entry name" value="His_PPase_superfam"/>
</dbReference>
<name>A0A5C6RUQ2_9FLAO</name>
<dbReference type="Gene3D" id="3.40.50.1240">
    <property type="entry name" value="Phosphoglycerate mutase-like"/>
    <property type="match status" value="1"/>
</dbReference>
<dbReference type="SUPFAM" id="SSF53254">
    <property type="entry name" value="Phosphoglycerate mutase-like"/>
    <property type="match status" value="1"/>
</dbReference>
<dbReference type="CDD" id="cd07067">
    <property type="entry name" value="HP_PGM_like"/>
    <property type="match status" value="1"/>
</dbReference>
<dbReference type="Pfam" id="PF00300">
    <property type="entry name" value="His_Phos_1"/>
    <property type="match status" value="1"/>
</dbReference>
<sequence>MKSIYLIRHAKSSWLKPTLSDFDRPLNDRGKNDIPTIAKKLIKLDFNPELILCSPSKRTRETLKKLKNHLKLNDEEIKFIDSIYESSTQNLIVLINNLPSTVNSVALIAHNPAITQLSNYLTDYYIDNIPTCGVVKIDLDIEQWNEIIQGVGLQNFFIYPKMF</sequence>
<dbReference type="InterPro" id="IPR013078">
    <property type="entry name" value="His_Pase_superF_clade-1"/>
</dbReference>
<dbReference type="PANTHER" id="PTHR47623">
    <property type="entry name" value="OS09G0287300 PROTEIN"/>
    <property type="match status" value="1"/>
</dbReference>